<proteinExistence type="inferred from homology"/>
<dbReference type="GO" id="GO:0005524">
    <property type="term" value="F:ATP binding"/>
    <property type="evidence" value="ECO:0007669"/>
    <property type="project" value="UniProtKB-KW"/>
</dbReference>
<dbReference type="PROSITE" id="PS50893">
    <property type="entry name" value="ABC_TRANSPORTER_2"/>
    <property type="match status" value="1"/>
</dbReference>
<dbReference type="InterPro" id="IPR027417">
    <property type="entry name" value="P-loop_NTPase"/>
</dbReference>
<organism evidence="10 11">
    <name type="scientific">Brachybacterium halotolerans</name>
    <dbReference type="NCBI Taxonomy" id="2795215"/>
    <lineage>
        <taxon>Bacteria</taxon>
        <taxon>Bacillati</taxon>
        <taxon>Actinomycetota</taxon>
        <taxon>Actinomycetes</taxon>
        <taxon>Micrococcales</taxon>
        <taxon>Dermabacteraceae</taxon>
        <taxon>Brachybacterium</taxon>
    </lineage>
</organism>
<comment type="similarity">
    <text evidence="2">Belongs to the ABC transporter superfamily.</text>
</comment>
<evidence type="ECO:0000256" key="4">
    <source>
        <dbReference type="ARBA" id="ARBA00022475"/>
    </source>
</evidence>
<protein>
    <submittedName>
        <fullName evidence="10">Amino acid ABC transporter ATP-binding protein</fullName>
    </submittedName>
</protein>
<feature type="domain" description="ABC transporter" evidence="9">
    <location>
        <begin position="21"/>
        <end position="259"/>
    </location>
</feature>
<reference evidence="10 11" key="1">
    <citation type="submission" date="2020-12" db="EMBL/GenBank/DDBJ databases">
        <title>Brachybacterium sp. MASK1Z-5, whole genome shotgun sequence.</title>
        <authorList>
            <person name="Tuo L."/>
        </authorList>
    </citation>
    <scope>NUCLEOTIDE SEQUENCE [LARGE SCALE GENOMIC DNA]</scope>
    <source>
        <strain evidence="10 11">MASK1Z-5</strain>
    </source>
</reference>
<dbReference type="InterPro" id="IPR050086">
    <property type="entry name" value="MetN_ABC_transporter-like"/>
</dbReference>
<dbReference type="EMBL" id="JAEDAJ010000010">
    <property type="protein sequence ID" value="MBK0332570.1"/>
    <property type="molecule type" value="Genomic_DNA"/>
</dbReference>
<comment type="subcellular location">
    <subcellularLocation>
        <location evidence="1">Cell membrane</location>
        <topology evidence="1">Peripheral membrane protein</topology>
    </subcellularLocation>
</comment>
<dbReference type="InterPro" id="IPR003439">
    <property type="entry name" value="ABC_transporter-like_ATP-bd"/>
</dbReference>
<evidence type="ECO:0000256" key="6">
    <source>
        <dbReference type="ARBA" id="ARBA00022840"/>
    </source>
</evidence>
<evidence type="ECO:0000256" key="1">
    <source>
        <dbReference type="ARBA" id="ARBA00004202"/>
    </source>
</evidence>
<keyword evidence="3" id="KW-0813">Transport</keyword>
<keyword evidence="11" id="KW-1185">Reference proteome</keyword>
<evidence type="ECO:0000256" key="8">
    <source>
        <dbReference type="ARBA" id="ARBA00023136"/>
    </source>
</evidence>
<dbReference type="RefSeq" id="WP_200503470.1">
    <property type="nucleotide sequence ID" value="NZ_JAEDAJ010000010.1"/>
</dbReference>
<evidence type="ECO:0000259" key="9">
    <source>
        <dbReference type="PROSITE" id="PS50893"/>
    </source>
</evidence>
<comment type="caution">
    <text evidence="10">The sequence shown here is derived from an EMBL/GenBank/DDBJ whole genome shotgun (WGS) entry which is preliminary data.</text>
</comment>
<keyword evidence="7" id="KW-0029">Amino-acid transport</keyword>
<dbReference type="SMART" id="SM00382">
    <property type="entry name" value="AAA"/>
    <property type="match status" value="1"/>
</dbReference>
<dbReference type="InterPro" id="IPR030679">
    <property type="entry name" value="ABC_ATPase_HisP-typ"/>
</dbReference>
<dbReference type="PIRSF" id="PIRSF039085">
    <property type="entry name" value="ABC_ATPase_HisP"/>
    <property type="match status" value="1"/>
</dbReference>
<gene>
    <name evidence="10" type="ORF">I8D64_14310</name>
</gene>
<keyword evidence="6 10" id="KW-0067">ATP-binding</keyword>
<dbReference type="InterPro" id="IPR017871">
    <property type="entry name" value="ABC_transporter-like_CS"/>
</dbReference>
<evidence type="ECO:0000313" key="11">
    <source>
        <dbReference type="Proteomes" id="UP000612352"/>
    </source>
</evidence>
<dbReference type="Gene3D" id="3.40.50.300">
    <property type="entry name" value="P-loop containing nucleotide triphosphate hydrolases"/>
    <property type="match status" value="1"/>
</dbReference>
<dbReference type="PANTHER" id="PTHR43166">
    <property type="entry name" value="AMINO ACID IMPORT ATP-BINDING PROTEIN"/>
    <property type="match status" value="1"/>
</dbReference>
<evidence type="ECO:0000313" key="10">
    <source>
        <dbReference type="EMBL" id="MBK0332570.1"/>
    </source>
</evidence>
<dbReference type="PROSITE" id="PS00211">
    <property type="entry name" value="ABC_TRANSPORTER_1"/>
    <property type="match status" value="1"/>
</dbReference>
<sequence>MSAPAENEPSGARGPSLLESLRLRGVRKTFGSLTALDDVDLDIPRRGTTVLLGPSGSGKSTLLRCINLLERPDAGSIDFGDGPIRLGGRLGARTVRSVRSRSTMVFQQFNLFPHLTALGNVTLAPIHTEGVPKAKAEARGRELLEKVGLGAKADAYPDRLSGGQQQRVAIARALAMEPDVLLFDEPTSALDPELAAEVVAVLADLAREDRTLVVVTHSLAFAQRVADKVVFVEDGKVLLDGPPKDFFESEDARLRRFREMVSSAV</sequence>
<evidence type="ECO:0000256" key="2">
    <source>
        <dbReference type="ARBA" id="ARBA00005417"/>
    </source>
</evidence>
<evidence type="ECO:0000256" key="5">
    <source>
        <dbReference type="ARBA" id="ARBA00022741"/>
    </source>
</evidence>
<evidence type="ECO:0000256" key="3">
    <source>
        <dbReference type="ARBA" id="ARBA00022448"/>
    </source>
</evidence>
<dbReference type="SUPFAM" id="SSF52540">
    <property type="entry name" value="P-loop containing nucleoside triphosphate hydrolases"/>
    <property type="match status" value="1"/>
</dbReference>
<dbReference type="Proteomes" id="UP000612352">
    <property type="component" value="Unassembled WGS sequence"/>
</dbReference>
<dbReference type="Pfam" id="PF00005">
    <property type="entry name" value="ABC_tran"/>
    <property type="match status" value="1"/>
</dbReference>
<name>A0ABS1BD52_9MICO</name>
<keyword evidence="4" id="KW-1003">Cell membrane</keyword>
<evidence type="ECO:0000256" key="7">
    <source>
        <dbReference type="ARBA" id="ARBA00022970"/>
    </source>
</evidence>
<accession>A0ABS1BD52</accession>
<keyword evidence="5" id="KW-0547">Nucleotide-binding</keyword>
<dbReference type="PANTHER" id="PTHR43166:SF9">
    <property type="entry name" value="GLUTAMATE_ASPARTATE IMPORT ATP-BINDING PROTEIN GLTL"/>
    <property type="match status" value="1"/>
</dbReference>
<dbReference type="InterPro" id="IPR003593">
    <property type="entry name" value="AAA+_ATPase"/>
</dbReference>
<keyword evidence="8" id="KW-0472">Membrane</keyword>